<dbReference type="AlphaFoldDB" id="A0A7R9FMU4"/>
<name>A0A7R9FMU4_9NEOP</name>
<feature type="region of interest" description="Disordered" evidence="1">
    <location>
        <begin position="56"/>
        <end position="98"/>
    </location>
</feature>
<evidence type="ECO:0000313" key="2">
    <source>
        <dbReference type="EMBL" id="CAD7456228.1"/>
    </source>
</evidence>
<accession>A0A7R9FMU4</accession>
<sequence>MLNPSLRTYRITSAIEVLLDKKQLSSMQAEVVKRNYLDFVSKQEVIDYLKQFTSNGDQLDNEPDLEDFLSNLYSQPGSGSGEGATEQARTRKKSKRKK</sequence>
<evidence type="ECO:0000256" key="1">
    <source>
        <dbReference type="SAM" id="MobiDB-lite"/>
    </source>
</evidence>
<protein>
    <submittedName>
        <fullName evidence="2">Uncharacterized protein</fullName>
    </submittedName>
</protein>
<gene>
    <name evidence="2" type="ORF">TTEB3V08_LOCUS4261</name>
</gene>
<dbReference type="EMBL" id="OE001195">
    <property type="protein sequence ID" value="CAD7456228.1"/>
    <property type="molecule type" value="Genomic_DNA"/>
</dbReference>
<reference evidence="2" key="1">
    <citation type="submission" date="2020-11" db="EMBL/GenBank/DDBJ databases">
        <authorList>
            <person name="Tran Van P."/>
        </authorList>
    </citation>
    <scope>NUCLEOTIDE SEQUENCE</scope>
</reference>
<proteinExistence type="predicted"/>
<organism evidence="2">
    <name type="scientific">Timema tahoe</name>
    <dbReference type="NCBI Taxonomy" id="61484"/>
    <lineage>
        <taxon>Eukaryota</taxon>
        <taxon>Metazoa</taxon>
        <taxon>Ecdysozoa</taxon>
        <taxon>Arthropoda</taxon>
        <taxon>Hexapoda</taxon>
        <taxon>Insecta</taxon>
        <taxon>Pterygota</taxon>
        <taxon>Neoptera</taxon>
        <taxon>Polyneoptera</taxon>
        <taxon>Phasmatodea</taxon>
        <taxon>Timematodea</taxon>
        <taxon>Timematoidea</taxon>
        <taxon>Timematidae</taxon>
        <taxon>Timema</taxon>
    </lineage>
</organism>